<evidence type="ECO:0000313" key="12">
    <source>
        <dbReference type="Proteomes" id="UP000291659"/>
    </source>
</evidence>
<dbReference type="PROSITE" id="PS51695">
    <property type="entry name" value="SEDOLISIN"/>
    <property type="match status" value="1"/>
</dbReference>
<dbReference type="InterPro" id="IPR000209">
    <property type="entry name" value="Peptidase_S8/S53_dom"/>
</dbReference>
<dbReference type="SUPFAM" id="SSF54897">
    <property type="entry name" value="Protease propeptides/inhibitors"/>
    <property type="match status" value="1"/>
</dbReference>
<sequence length="566" mass="59310">MLSARCLTLSALMMVGVGLTSGHAEDAANTTFKEFPSSIVKLPPPSGPSVAAEPLSNALQKQLLEVHFTLETGDLTALQDKVVRGEKVSSEEFAKSFSSDPEASQKLADYLSGKGWTIVNVSNSTGSLFASAPVSVVAKTLDTKMINVVDDMGQKTVSAVTPPKLPIDVGMQVIAIDGLQPGMRAVRHIVRQGFDIPGPSNAAAADAPIPSPSHSEQSSYKVADILNAYNGTGLPVTGHGQTIAILIDTFPSKSDLAKFWKANKVNQDLSRVSFIDVQKLGTHLPDKSAEETLDVEWASGVAPDAKIQVYAAGSLHYVALDLALNKILSETIQGRGPEILSISLGLREDLVSVDELKTESSLFLKLAALGVTTFVSSGDAGSNPDETGHGHGDVTKVEYEASDPSVVAVGGTTLHMRADGAVDDESGWLNSGGGISGTHKRPAWQKAYAGLPNTTLRLVPDVSADADPSPGGYVVLNGKSVAYGGTSWSAPIWAGIAARLNEDLVKQGKQTGFMAPRLYAVSDTAAFRQINSGENGAYKAGPGWDPVTGLGVPNIGELIRLYSQTP</sequence>
<evidence type="ECO:0000256" key="5">
    <source>
        <dbReference type="ARBA" id="ARBA00022825"/>
    </source>
</evidence>
<dbReference type="InterPro" id="IPR036852">
    <property type="entry name" value="Peptidase_S8/S53_dom_sf"/>
</dbReference>
<gene>
    <name evidence="11" type="ORF">ELH98_35415</name>
</gene>
<comment type="caution">
    <text evidence="8">Lacks conserved residue(s) required for the propagation of feature annotation.</text>
</comment>
<dbReference type="Gene3D" id="3.40.50.200">
    <property type="entry name" value="Peptidase S8/S53 domain"/>
    <property type="match status" value="1"/>
</dbReference>
<feature type="domain" description="Peptidase S53" evidence="10">
    <location>
        <begin position="216"/>
        <end position="565"/>
    </location>
</feature>
<feature type="active site" description="Charge relay system" evidence="8">
    <location>
        <position position="487"/>
    </location>
</feature>
<keyword evidence="4 8" id="KW-0378">Hydrolase</keyword>
<proteinExistence type="predicted"/>
<keyword evidence="9" id="KW-0732">Signal</keyword>
<feature type="chain" id="PRO_5046092505" evidence="9">
    <location>
        <begin position="25"/>
        <end position="566"/>
    </location>
</feature>
<evidence type="ECO:0000256" key="8">
    <source>
        <dbReference type="PROSITE-ProRule" id="PRU01032"/>
    </source>
</evidence>
<dbReference type="PANTHER" id="PTHR14218:SF15">
    <property type="entry name" value="TRIPEPTIDYL-PEPTIDASE 1"/>
    <property type="match status" value="1"/>
</dbReference>
<feature type="active site" description="Charge relay system" evidence="8">
    <location>
        <position position="294"/>
    </location>
</feature>
<comment type="caution">
    <text evidence="11">The sequence shown here is derived from an EMBL/GenBank/DDBJ whole genome shotgun (WGS) entry which is preliminary data.</text>
</comment>
<dbReference type="InterPro" id="IPR050819">
    <property type="entry name" value="Tripeptidyl-peptidase_I"/>
</dbReference>
<keyword evidence="6" id="KW-0106">Calcium</keyword>
<evidence type="ECO:0000256" key="4">
    <source>
        <dbReference type="ARBA" id="ARBA00022801"/>
    </source>
</evidence>
<evidence type="ECO:0000313" key="11">
    <source>
        <dbReference type="EMBL" id="TAX65176.1"/>
    </source>
</evidence>
<dbReference type="PANTHER" id="PTHR14218">
    <property type="entry name" value="PROTEASE S8 TRIPEPTIDYL PEPTIDASE I CLN2"/>
    <property type="match status" value="1"/>
</dbReference>
<dbReference type="InterPro" id="IPR030400">
    <property type="entry name" value="Sedolisin_dom"/>
</dbReference>
<dbReference type="InterPro" id="IPR015366">
    <property type="entry name" value="S53_propep"/>
</dbReference>
<evidence type="ECO:0000256" key="3">
    <source>
        <dbReference type="ARBA" id="ARBA00022723"/>
    </source>
</evidence>
<evidence type="ECO:0000256" key="7">
    <source>
        <dbReference type="ARBA" id="ARBA00023145"/>
    </source>
</evidence>
<organism evidence="11 12">
    <name type="scientific">Rhizobium ruizarguesonis</name>
    <dbReference type="NCBI Taxonomy" id="2081791"/>
    <lineage>
        <taxon>Bacteria</taxon>
        <taxon>Pseudomonadati</taxon>
        <taxon>Pseudomonadota</taxon>
        <taxon>Alphaproteobacteria</taxon>
        <taxon>Hyphomicrobiales</taxon>
        <taxon>Rhizobiaceae</taxon>
        <taxon>Rhizobium/Agrobacterium group</taxon>
        <taxon>Rhizobium</taxon>
    </lineage>
</organism>
<evidence type="ECO:0000256" key="2">
    <source>
        <dbReference type="ARBA" id="ARBA00022670"/>
    </source>
</evidence>
<evidence type="ECO:0000259" key="10">
    <source>
        <dbReference type="PROSITE" id="PS51695"/>
    </source>
</evidence>
<dbReference type="EMBL" id="SIOX01000011">
    <property type="protein sequence ID" value="TAX65176.1"/>
    <property type="molecule type" value="Genomic_DNA"/>
</dbReference>
<protein>
    <submittedName>
        <fullName evidence="11">Peptidase S53 propeptide</fullName>
    </submittedName>
</protein>
<keyword evidence="2 8" id="KW-0645">Protease</keyword>
<keyword evidence="7" id="KW-0865">Zymogen</keyword>
<keyword evidence="3" id="KW-0479">Metal-binding</keyword>
<evidence type="ECO:0000256" key="9">
    <source>
        <dbReference type="SAM" id="SignalP"/>
    </source>
</evidence>
<dbReference type="Proteomes" id="UP000291659">
    <property type="component" value="Unassembled WGS sequence"/>
</dbReference>
<reference evidence="11 12" key="1">
    <citation type="submission" date="2019-02" db="EMBL/GenBank/DDBJ databases">
        <title>The genomic architecture of introgression among sibling species of bacteria.</title>
        <authorList>
            <person name="Cavassim M.I.A."/>
            <person name="Moeskjaer S."/>
            <person name="Moslemi C."/>
            <person name="Fields B."/>
            <person name="Bachmann A."/>
            <person name="Vilhjalmsson B."/>
            <person name="Schierup M.H."/>
            <person name="Young J.P.W."/>
            <person name="Andersen S.U."/>
        </authorList>
    </citation>
    <scope>NUCLEOTIDE SEQUENCE [LARGE SCALE GENOMIC DNA]</scope>
    <source>
        <strain evidence="11 12">SM141A</strain>
    </source>
</reference>
<feature type="signal peptide" evidence="9">
    <location>
        <begin position="1"/>
        <end position="24"/>
    </location>
</feature>
<dbReference type="CDD" id="cd04056">
    <property type="entry name" value="Peptidases_S53"/>
    <property type="match status" value="1"/>
</dbReference>
<keyword evidence="5 8" id="KW-0720">Serine protease</keyword>
<accession>A0ABY1WY92</accession>
<dbReference type="SUPFAM" id="SSF52743">
    <property type="entry name" value="Subtilisin-like"/>
    <property type="match status" value="1"/>
</dbReference>
<dbReference type="Pfam" id="PF09286">
    <property type="entry name" value="Pro-kuma_activ"/>
    <property type="match status" value="1"/>
</dbReference>
<dbReference type="SMART" id="SM00944">
    <property type="entry name" value="Pro-kuma_activ"/>
    <property type="match status" value="1"/>
</dbReference>
<name>A0ABY1WY92_9HYPH</name>
<feature type="active site" description="Charge relay system" evidence="8">
    <location>
        <position position="290"/>
    </location>
</feature>
<evidence type="ECO:0000256" key="1">
    <source>
        <dbReference type="ARBA" id="ARBA00001913"/>
    </source>
</evidence>
<dbReference type="Pfam" id="PF00082">
    <property type="entry name" value="Peptidase_S8"/>
    <property type="match status" value="1"/>
</dbReference>
<comment type="cofactor">
    <cofactor evidence="1">
        <name>Ca(2+)</name>
        <dbReference type="ChEBI" id="CHEBI:29108"/>
    </cofactor>
</comment>
<evidence type="ECO:0000256" key="6">
    <source>
        <dbReference type="ARBA" id="ARBA00022837"/>
    </source>
</evidence>
<keyword evidence="12" id="KW-1185">Reference proteome</keyword>